<name>A0A4U5N2Z8_STECR</name>
<gene>
    <name evidence="1" type="ORF">L596_017884</name>
</gene>
<accession>A0A4U5N2Z8</accession>
<protein>
    <submittedName>
        <fullName evidence="1">Uncharacterized protein</fullName>
    </submittedName>
</protein>
<dbReference type="AlphaFoldDB" id="A0A4U5N2Z8"/>
<evidence type="ECO:0000313" key="1">
    <source>
        <dbReference type="EMBL" id="TKR76799.1"/>
    </source>
</evidence>
<evidence type="ECO:0000313" key="2">
    <source>
        <dbReference type="Proteomes" id="UP000298663"/>
    </source>
</evidence>
<proteinExistence type="predicted"/>
<comment type="caution">
    <text evidence="1">The sequence shown here is derived from an EMBL/GenBank/DDBJ whole genome shotgun (WGS) entry which is preliminary data.</text>
</comment>
<reference evidence="1 2" key="2">
    <citation type="journal article" date="2019" name="G3 (Bethesda)">
        <title>Hybrid Assembly of the Genome of the Entomopathogenic Nematode Steinernema carpocapsae Identifies the X-Chromosome.</title>
        <authorList>
            <person name="Serra L."/>
            <person name="Macchietto M."/>
            <person name="Macias-Munoz A."/>
            <person name="McGill C.J."/>
            <person name="Rodriguez I.M."/>
            <person name="Rodriguez B."/>
            <person name="Murad R."/>
            <person name="Mortazavi A."/>
        </authorList>
    </citation>
    <scope>NUCLEOTIDE SEQUENCE [LARGE SCALE GENOMIC DNA]</scope>
    <source>
        <strain evidence="1 2">ALL</strain>
    </source>
</reference>
<reference evidence="1 2" key="1">
    <citation type="journal article" date="2015" name="Genome Biol.">
        <title>Comparative genomics of Steinernema reveals deeply conserved gene regulatory networks.</title>
        <authorList>
            <person name="Dillman A.R."/>
            <person name="Macchietto M."/>
            <person name="Porter C.F."/>
            <person name="Rogers A."/>
            <person name="Williams B."/>
            <person name="Antoshechkin I."/>
            <person name="Lee M.M."/>
            <person name="Goodwin Z."/>
            <person name="Lu X."/>
            <person name="Lewis E.E."/>
            <person name="Goodrich-Blair H."/>
            <person name="Stock S.P."/>
            <person name="Adams B.J."/>
            <person name="Sternberg P.W."/>
            <person name="Mortazavi A."/>
        </authorList>
    </citation>
    <scope>NUCLEOTIDE SEQUENCE [LARGE SCALE GENOMIC DNA]</scope>
    <source>
        <strain evidence="1 2">ALL</strain>
    </source>
</reference>
<sequence length="356" mass="40483">MDTLNVEELRRLVSTFSYGAVKRIQPAVWGNPTWLEAIKEKLATYNTVCLTVENGYAFTAREIWNCHFVGVDKNSIDVGNRSFSISQMISNLNPDLFLTKVTISGDFRWHQSSYVPDELTSELKNCVSLLSQMNGASTSGAENLKDLDVWDYLQLPFGGESGGILEIKDLTRTNNAFLENLIQSRRFTFFEMKLFRISNSAEILAKIIDKTQSERFLKKLHISECDLSEDFFEVLQCVVLQSNVEEMRIEACNPGPNSDFFLDLIQLWKIDTGIGKRRKAYFEAEDKDWIMVRLHHKSGVVDGKENLNLAKMKLRLTHEIQTHKTLEVRGEVTIGEDDIGEATYTSNIVIVCGVES</sequence>
<organism evidence="1 2">
    <name type="scientific">Steinernema carpocapsae</name>
    <name type="common">Entomopathogenic nematode</name>
    <dbReference type="NCBI Taxonomy" id="34508"/>
    <lineage>
        <taxon>Eukaryota</taxon>
        <taxon>Metazoa</taxon>
        <taxon>Ecdysozoa</taxon>
        <taxon>Nematoda</taxon>
        <taxon>Chromadorea</taxon>
        <taxon>Rhabditida</taxon>
        <taxon>Tylenchina</taxon>
        <taxon>Panagrolaimomorpha</taxon>
        <taxon>Strongyloidoidea</taxon>
        <taxon>Steinernematidae</taxon>
        <taxon>Steinernema</taxon>
    </lineage>
</organism>
<keyword evidence="2" id="KW-1185">Reference proteome</keyword>
<dbReference type="Proteomes" id="UP000298663">
    <property type="component" value="Unassembled WGS sequence"/>
</dbReference>
<dbReference type="EMBL" id="AZBU02000005">
    <property type="protein sequence ID" value="TKR76799.1"/>
    <property type="molecule type" value="Genomic_DNA"/>
</dbReference>